<reference evidence="2 3" key="1">
    <citation type="submission" date="2017-06" db="EMBL/GenBank/DDBJ databases">
        <title>Genome sequencing of cyanobaciteial culture collection at National Institute for Environmental Studies (NIES).</title>
        <authorList>
            <person name="Hirose Y."/>
            <person name="Shimura Y."/>
            <person name="Fujisawa T."/>
            <person name="Nakamura Y."/>
            <person name="Kawachi M."/>
        </authorList>
    </citation>
    <scope>NUCLEOTIDE SEQUENCE [LARGE SCALE GENOMIC DNA]</scope>
    <source>
        <strain evidence="2 3">NIES-37</strain>
    </source>
</reference>
<evidence type="ECO:0000313" key="2">
    <source>
        <dbReference type="EMBL" id="BAY97544.1"/>
    </source>
</evidence>
<dbReference type="AlphaFoldDB" id="A0A1Z4MVR5"/>
<dbReference type="KEGG" id="ttq:NIES37_14860"/>
<accession>A0A1Z4MVR5</accession>
<evidence type="ECO:0000313" key="3">
    <source>
        <dbReference type="Proteomes" id="UP000218785"/>
    </source>
</evidence>
<dbReference type="InterPro" id="IPR008638">
    <property type="entry name" value="FhaB/CdiA-like_TPS"/>
</dbReference>
<proteinExistence type="predicted"/>
<dbReference type="InterPro" id="IPR012334">
    <property type="entry name" value="Pectin_lyas_fold"/>
</dbReference>
<feature type="domain" description="Filamentous haemagglutinin FhaB/tRNA nuclease CdiA-like TPS" evidence="1">
    <location>
        <begin position="42"/>
        <end position="155"/>
    </location>
</feature>
<sequence length="1193" mass="124531">MILSTRQQLWQLRLVIVLIITSFTTALTNSARAQITPDSSLGAESSIVTPNATIKGLPTTLIEGGATRGTNLFQSFLKFNVGDGQRVYFTNPAGIENIFTRITGNEASNILGTLGVDGQANLFFLNPNGIIFGSNARLDVAGSFLATTANSFVFENGLKFSATNPEAAPLLTVSLRPGLQFGANSSVSINNTGNLQSGQDLTLVAGNLDLQGQLQVGRNLTLESQNDITVKDIISDNSLGLSGDIAITASGNINVGNIKVARNSNNSDFSSISIKSTGGSVYLNNSNLNTNNLASGFAGDIAISARQEVKIENGSKISTIGNLGRILIGASEYVDFSPQKITITNSQINNSNFSTSNDAGNIIVKSLGDLLITNSTLETLTNSSGKGGNINVEAGSVSLINKSSLFANTLGNGKAGSVTVNATGGTVSLSDSSINTGSNKLAVDIQNLTEQIGGGGGDININTASLYLTKSSFLNASSLGAGDSGNVSITAEKTVSFTENSILNARTYVRGNAGNINIKAQELSFSKESLIQATTFGSGNAGNLNTITQSFSLSDTSRIEAQTFGSGHAGNINIKTQSLSLTEGGKINAETFDSGNGGNIIINPLNDENQATAAVTISGSAPLLGISSGLSVNTESEKSDAGAGGNITIKTGTLNISDGGVLSAPSKSSGRGGNININVNNLNLTSGGQITTNAYRSGQAGSVKINATDNIIIAGQDYQYEQRLNALKNRLDILKAIYDVFLVDNNQGTQQILEPISNLINKLTALLADPNSAEILNELKEKFELFKNSYDFSLIANNPELKSIFEPISNLIDDFNGLQQILIAAQDFTFVQKLNELKQQINQLQYAYSFVLPQTDGELKRILGSINQYSGLFANTEANSTGNGGTINIDPKQVTIKDTARISVDSQGTGVAGNISITANRLTLDNQAAITADTNSGQGGSINLNLQDLLLFRRQSVVSTTAGRQGAGGDGGAIAINLDNNQGFIVSPASENNDIAANAFSGSGGTIEINAKGVIGLATLTRQELEQKLGTTDPEKLNPQFLASNDITAISQTNPQLNGIVSISSPDIDPSKGIVSLPTNASDPSQQIAQSCGAVNQKAGSAFTDIGRGGLPPKPDELLSSDTVWEDIRLRNSTTERGNTTQATINPVKPKSVLIMPATGWVFNNKGEVTLISHTPQSSASWLNSSSCAVKSQ</sequence>
<dbReference type="SMART" id="SM00912">
    <property type="entry name" value="Haemagg_act"/>
    <property type="match status" value="1"/>
</dbReference>
<dbReference type="SUPFAM" id="SSF51126">
    <property type="entry name" value="Pectin lyase-like"/>
    <property type="match status" value="5"/>
</dbReference>
<dbReference type="Pfam" id="PF05860">
    <property type="entry name" value="TPS"/>
    <property type="match status" value="1"/>
</dbReference>
<dbReference type="RefSeq" id="WP_096574581.1">
    <property type="nucleotide sequence ID" value="NZ_CAWNJS010000001.1"/>
</dbReference>
<keyword evidence="3" id="KW-1185">Reference proteome</keyword>
<gene>
    <name evidence="2" type="ORF">NIES37_14860</name>
</gene>
<evidence type="ECO:0000259" key="1">
    <source>
        <dbReference type="SMART" id="SM00912"/>
    </source>
</evidence>
<protein>
    <submittedName>
        <fullName evidence="2">Filamentous hemagglutinin-like protein</fullName>
    </submittedName>
</protein>
<dbReference type="InterPro" id="IPR011050">
    <property type="entry name" value="Pectin_lyase_fold/virulence"/>
</dbReference>
<dbReference type="NCBIfam" id="TIGR01901">
    <property type="entry name" value="adhes_NPXG"/>
    <property type="match status" value="1"/>
</dbReference>
<dbReference type="Proteomes" id="UP000218785">
    <property type="component" value="Chromosome"/>
</dbReference>
<dbReference type="Gene3D" id="2.160.20.10">
    <property type="entry name" value="Single-stranded right-handed beta-helix, Pectin lyase-like"/>
    <property type="match status" value="3"/>
</dbReference>
<dbReference type="EMBL" id="AP018248">
    <property type="protein sequence ID" value="BAY97544.1"/>
    <property type="molecule type" value="Genomic_DNA"/>
</dbReference>
<name>A0A1Z4MVR5_9CYAN</name>
<organism evidence="2 3">
    <name type="scientific">Tolypothrix tenuis PCC 7101</name>
    <dbReference type="NCBI Taxonomy" id="231146"/>
    <lineage>
        <taxon>Bacteria</taxon>
        <taxon>Bacillati</taxon>
        <taxon>Cyanobacteriota</taxon>
        <taxon>Cyanophyceae</taxon>
        <taxon>Nostocales</taxon>
        <taxon>Tolypothrichaceae</taxon>
        <taxon>Tolypothrix</taxon>
    </lineage>
</organism>